<comment type="caution">
    <text evidence="1">The sequence shown here is derived from an EMBL/GenBank/DDBJ whole genome shotgun (WGS) entry which is preliminary data.</text>
</comment>
<name>X1HWZ2_9ZZZZ</name>
<organism evidence="1">
    <name type="scientific">marine sediment metagenome</name>
    <dbReference type="NCBI Taxonomy" id="412755"/>
    <lineage>
        <taxon>unclassified sequences</taxon>
        <taxon>metagenomes</taxon>
        <taxon>ecological metagenomes</taxon>
    </lineage>
</organism>
<evidence type="ECO:0000313" key="1">
    <source>
        <dbReference type="EMBL" id="GAH73952.1"/>
    </source>
</evidence>
<sequence length="114" mass="13118">ERGVKVYILGSTAYAKEIAAYAKTLKKDGHEVELPLFDSIYANELEIITENRARMEWSDEVHVLYDGRSQGSIFDFGMAFALRKPMKIVLMSARSITHAFYQYAKTFQEEVEDK</sequence>
<dbReference type="AlphaFoldDB" id="X1HWZ2"/>
<proteinExistence type="predicted"/>
<dbReference type="Gene3D" id="3.40.50.450">
    <property type="match status" value="1"/>
</dbReference>
<dbReference type="EMBL" id="BARU01027417">
    <property type="protein sequence ID" value="GAH73952.1"/>
    <property type="molecule type" value="Genomic_DNA"/>
</dbReference>
<accession>X1HWZ2</accession>
<gene>
    <name evidence="1" type="ORF">S03H2_43892</name>
</gene>
<reference evidence="1" key="1">
    <citation type="journal article" date="2014" name="Front. Microbiol.">
        <title>High frequency of phylogenetically diverse reductive dehalogenase-homologous genes in deep subseafloor sedimentary metagenomes.</title>
        <authorList>
            <person name="Kawai M."/>
            <person name="Futagami T."/>
            <person name="Toyoda A."/>
            <person name="Takaki Y."/>
            <person name="Nishi S."/>
            <person name="Hori S."/>
            <person name="Arai W."/>
            <person name="Tsubouchi T."/>
            <person name="Morono Y."/>
            <person name="Uchiyama I."/>
            <person name="Ito T."/>
            <person name="Fujiyama A."/>
            <person name="Inagaki F."/>
            <person name="Takami H."/>
        </authorList>
    </citation>
    <scope>NUCLEOTIDE SEQUENCE</scope>
    <source>
        <strain evidence="1">Expedition CK06-06</strain>
    </source>
</reference>
<feature type="non-terminal residue" evidence="1">
    <location>
        <position position="1"/>
    </location>
</feature>
<dbReference type="SUPFAM" id="SSF52309">
    <property type="entry name" value="N-(deoxy)ribosyltransferase-like"/>
    <property type="match status" value="1"/>
</dbReference>
<protein>
    <submittedName>
        <fullName evidence="1">Uncharacterized protein</fullName>
    </submittedName>
</protein>